<sequence>MHTIPHSADIHSFEQHGSAFWDKNGPYRTLHHINPARLQFITQYADLQDKRVLDFGCGGGILSEALADSGAQVVGIDLAAAVLEAARAHRGDKAVDYIHASGADLVARGESFDVITCMEMLEHVADPAAILRDIHALLRPGGLVFLSTVNRTLPARLGVICAAEYLLNLVPKGTHQYDWFIRPAELTRMVRRAGLTPLAISGMDYLPLSRSARLSCRTAINYLMVARRDAA</sequence>
<dbReference type="GO" id="GO:0032259">
    <property type="term" value="P:methylation"/>
    <property type="evidence" value="ECO:0007669"/>
    <property type="project" value="UniProtKB-KW"/>
</dbReference>
<evidence type="ECO:0000256" key="4">
    <source>
        <dbReference type="ARBA" id="ARBA00022691"/>
    </source>
</evidence>
<dbReference type="PANTHER" id="PTHR43464">
    <property type="entry name" value="METHYLTRANSFERASE"/>
    <property type="match status" value="1"/>
</dbReference>
<keyword evidence="2 5" id="KW-0808">Transferase</keyword>
<evidence type="ECO:0000313" key="6">
    <source>
        <dbReference type="EMBL" id="SUX22133.1"/>
    </source>
</evidence>
<dbReference type="EC" id="2.1.1.222" evidence="5"/>
<evidence type="ECO:0000256" key="5">
    <source>
        <dbReference type="HAMAP-Rule" id="MF_00472"/>
    </source>
</evidence>
<dbReference type="Pfam" id="PF13489">
    <property type="entry name" value="Methyltransf_23"/>
    <property type="match status" value="1"/>
</dbReference>
<keyword evidence="6" id="KW-0830">Ubiquinone</keyword>
<evidence type="ECO:0000256" key="3">
    <source>
        <dbReference type="ARBA" id="ARBA00022688"/>
    </source>
</evidence>
<dbReference type="SUPFAM" id="SSF53335">
    <property type="entry name" value="S-adenosyl-L-methionine-dependent methyltransferases"/>
    <property type="match status" value="1"/>
</dbReference>
<proteinExistence type="inferred from homology"/>
<dbReference type="NCBIfam" id="TIGR01983">
    <property type="entry name" value="UbiG"/>
    <property type="match status" value="1"/>
</dbReference>
<evidence type="ECO:0000256" key="2">
    <source>
        <dbReference type="ARBA" id="ARBA00022679"/>
    </source>
</evidence>
<evidence type="ECO:0000313" key="7">
    <source>
        <dbReference type="Proteomes" id="UP000254572"/>
    </source>
</evidence>
<dbReference type="AlphaFoldDB" id="A0A381E6L2"/>
<feature type="binding site" evidence="5">
    <location>
        <position position="37"/>
    </location>
    <ligand>
        <name>S-adenosyl-L-methionine</name>
        <dbReference type="ChEBI" id="CHEBI:59789"/>
    </ligand>
</feature>
<feature type="binding site" evidence="5">
    <location>
        <position position="77"/>
    </location>
    <ligand>
        <name>S-adenosyl-L-methionine</name>
        <dbReference type="ChEBI" id="CHEBI:59789"/>
    </ligand>
</feature>
<comment type="catalytic activity">
    <reaction evidence="5">
        <text>a 3-(all-trans-polyprenyl)benzene-1,2-diol + S-adenosyl-L-methionine = a 2-methoxy-6-(all-trans-polyprenyl)phenol + S-adenosyl-L-homocysteine + H(+)</text>
        <dbReference type="Rhea" id="RHEA:31411"/>
        <dbReference type="Rhea" id="RHEA-COMP:9550"/>
        <dbReference type="Rhea" id="RHEA-COMP:9551"/>
        <dbReference type="ChEBI" id="CHEBI:15378"/>
        <dbReference type="ChEBI" id="CHEBI:57856"/>
        <dbReference type="ChEBI" id="CHEBI:59789"/>
        <dbReference type="ChEBI" id="CHEBI:62729"/>
        <dbReference type="ChEBI" id="CHEBI:62731"/>
        <dbReference type="EC" id="2.1.1.222"/>
    </reaction>
</comment>
<name>A0A381E6L2_9GAMM</name>
<comment type="pathway">
    <text evidence="5">Cofactor biosynthesis; ubiquinone biosynthesis.</text>
</comment>
<dbReference type="CDD" id="cd02440">
    <property type="entry name" value="AdoMet_MTases"/>
    <property type="match status" value="1"/>
</dbReference>
<dbReference type="EMBL" id="UFUW01000001">
    <property type="protein sequence ID" value="SUX22133.1"/>
    <property type="molecule type" value="Genomic_DNA"/>
</dbReference>
<dbReference type="EC" id="2.1.1.64" evidence="5"/>
<dbReference type="InterPro" id="IPR010233">
    <property type="entry name" value="UbiG_MeTrfase"/>
</dbReference>
<dbReference type="Proteomes" id="UP000254572">
    <property type="component" value="Unassembled WGS sequence"/>
</dbReference>
<comment type="catalytic activity">
    <reaction evidence="5">
        <text>a 3-demethylubiquinol + S-adenosyl-L-methionine = a ubiquinol + S-adenosyl-L-homocysteine + H(+)</text>
        <dbReference type="Rhea" id="RHEA:44380"/>
        <dbReference type="Rhea" id="RHEA-COMP:9566"/>
        <dbReference type="Rhea" id="RHEA-COMP:10914"/>
        <dbReference type="ChEBI" id="CHEBI:15378"/>
        <dbReference type="ChEBI" id="CHEBI:17976"/>
        <dbReference type="ChEBI" id="CHEBI:57856"/>
        <dbReference type="ChEBI" id="CHEBI:59789"/>
        <dbReference type="ChEBI" id="CHEBI:84422"/>
        <dbReference type="EC" id="2.1.1.64"/>
    </reaction>
</comment>
<dbReference type="HAMAP" id="MF_00472">
    <property type="entry name" value="UbiG"/>
    <property type="match status" value="1"/>
</dbReference>
<keyword evidence="7" id="KW-1185">Reference proteome</keyword>
<evidence type="ECO:0000256" key="1">
    <source>
        <dbReference type="ARBA" id="ARBA00022603"/>
    </source>
</evidence>
<accession>A0A381E6L2</accession>
<protein>
    <recommendedName>
        <fullName evidence="5">Ubiquinone biosynthesis O-methyltransferase</fullName>
    </recommendedName>
    <alternativeName>
        <fullName evidence="5">2-polyprenyl-6-hydroxyphenol methylase</fullName>
        <ecNumber evidence="5">2.1.1.222</ecNumber>
    </alternativeName>
    <alternativeName>
        <fullName evidence="5">3-demethylubiquinone 3-O-methyltransferase</fullName>
        <ecNumber evidence="5">2.1.1.64</ecNumber>
    </alternativeName>
</protein>
<reference evidence="6 7" key="1">
    <citation type="submission" date="2018-06" db="EMBL/GenBank/DDBJ databases">
        <authorList>
            <consortium name="Pathogen Informatics"/>
            <person name="Doyle S."/>
        </authorList>
    </citation>
    <scope>NUCLEOTIDE SEQUENCE [LARGE SCALE GENOMIC DNA]</scope>
    <source>
        <strain evidence="6 7">NCTC13294</strain>
    </source>
</reference>
<dbReference type="GO" id="GO:0010420">
    <property type="term" value="F:polyprenyldihydroxybenzoate methyltransferase activity"/>
    <property type="evidence" value="ECO:0007669"/>
    <property type="project" value="InterPro"/>
</dbReference>
<comment type="similarity">
    <text evidence="5">Belongs to the methyltransferase superfamily. UbiG/COQ3 family.</text>
</comment>
<comment type="function">
    <text evidence="5">O-methyltransferase that catalyzes the 2 O-methylation steps in the ubiquinone biosynthetic pathway.</text>
</comment>
<dbReference type="GO" id="GO:0102208">
    <property type="term" value="F:2-polyprenyl-6-hydroxyphenol methylase activity"/>
    <property type="evidence" value="ECO:0007669"/>
    <property type="project" value="UniProtKB-EC"/>
</dbReference>
<keyword evidence="3 5" id="KW-0831">Ubiquinone biosynthesis</keyword>
<dbReference type="Gene3D" id="3.40.50.150">
    <property type="entry name" value="Vaccinia Virus protein VP39"/>
    <property type="match status" value="1"/>
</dbReference>
<organism evidence="6 7">
    <name type="scientific">Cardiobacterium valvarum</name>
    <dbReference type="NCBI Taxonomy" id="194702"/>
    <lineage>
        <taxon>Bacteria</taxon>
        <taxon>Pseudomonadati</taxon>
        <taxon>Pseudomonadota</taxon>
        <taxon>Gammaproteobacteria</taxon>
        <taxon>Cardiobacteriales</taxon>
        <taxon>Cardiobacteriaceae</taxon>
        <taxon>Cardiobacterium</taxon>
    </lineage>
</organism>
<feature type="binding site" evidence="5">
    <location>
        <position position="56"/>
    </location>
    <ligand>
        <name>S-adenosyl-L-methionine</name>
        <dbReference type="ChEBI" id="CHEBI:59789"/>
    </ligand>
</feature>
<dbReference type="OrthoDB" id="9801538at2"/>
<dbReference type="UniPathway" id="UPA00232"/>
<dbReference type="PANTHER" id="PTHR43464:SF19">
    <property type="entry name" value="UBIQUINONE BIOSYNTHESIS O-METHYLTRANSFERASE, MITOCHONDRIAL"/>
    <property type="match status" value="1"/>
</dbReference>
<feature type="binding site" evidence="5">
    <location>
        <position position="118"/>
    </location>
    <ligand>
        <name>S-adenosyl-L-methionine</name>
        <dbReference type="ChEBI" id="CHEBI:59789"/>
    </ligand>
</feature>
<dbReference type="InterPro" id="IPR029063">
    <property type="entry name" value="SAM-dependent_MTases_sf"/>
</dbReference>
<dbReference type="GO" id="GO:0061542">
    <property type="term" value="F:3-demethylubiquinol 3-O-methyltransferase activity"/>
    <property type="evidence" value="ECO:0007669"/>
    <property type="project" value="UniProtKB-UniRule"/>
</dbReference>
<dbReference type="RefSeq" id="WP_115611492.1">
    <property type="nucleotide sequence ID" value="NZ_JBHLZC010000001.1"/>
</dbReference>
<keyword evidence="1 5" id="KW-0489">Methyltransferase</keyword>
<gene>
    <name evidence="5 6" type="primary">ubiG</name>
    <name evidence="6" type="ORF">NCTC13294_01176</name>
</gene>
<keyword evidence="4 5" id="KW-0949">S-adenosyl-L-methionine</keyword>